<keyword evidence="7" id="KW-1185">Reference proteome</keyword>
<gene>
    <name evidence="6" type="ORF">Ciccas_012248</name>
</gene>
<dbReference type="InterPro" id="IPR008952">
    <property type="entry name" value="Tetraspanin_EC2_sf"/>
</dbReference>
<dbReference type="Gene3D" id="1.10.1450.10">
    <property type="entry name" value="Tetraspanin"/>
    <property type="match status" value="1"/>
</dbReference>
<protein>
    <submittedName>
        <fullName evidence="6">Uncharacterized protein</fullName>
    </submittedName>
</protein>
<feature type="non-terminal residue" evidence="6">
    <location>
        <position position="117"/>
    </location>
</feature>
<feature type="transmembrane region" description="Helical" evidence="5">
    <location>
        <begin position="7"/>
        <end position="29"/>
    </location>
</feature>
<dbReference type="InterPro" id="IPR018499">
    <property type="entry name" value="Tetraspanin/Peripherin"/>
</dbReference>
<proteinExistence type="predicted"/>
<sequence>MNLRKGLVIVFFIQVYLGFLMESISLIYLQNSLSELTHSSELIVSRLVESYSTEEGARETLDLLQNTFNCCGITADYKEWTRIGQEMARFNKSYDVWLPQSCCRQPSENCTADTHLQ</sequence>
<evidence type="ECO:0000256" key="2">
    <source>
        <dbReference type="ARBA" id="ARBA00022692"/>
    </source>
</evidence>
<reference evidence="6 7" key="1">
    <citation type="submission" date="2024-11" db="EMBL/GenBank/DDBJ databases">
        <title>Adaptive evolution of stress response genes in parasites aligns with host niche diversity.</title>
        <authorList>
            <person name="Hahn C."/>
            <person name="Resl P."/>
        </authorList>
    </citation>
    <scope>NUCLEOTIDE SEQUENCE [LARGE SCALE GENOMIC DNA]</scope>
    <source>
        <strain evidence="6">EGGRZ-B1_66</strain>
        <tissue evidence="6">Body</tissue>
    </source>
</reference>
<dbReference type="GO" id="GO:0016020">
    <property type="term" value="C:membrane"/>
    <property type="evidence" value="ECO:0007669"/>
    <property type="project" value="UniProtKB-SubCell"/>
</dbReference>
<dbReference type="SUPFAM" id="SSF48652">
    <property type="entry name" value="Tetraspanin"/>
    <property type="match status" value="1"/>
</dbReference>
<evidence type="ECO:0000313" key="6">
    <source>
        <dbReference type="EMBL" id="KAL3309205.1"/>
    </source>
</evidence>
<keyword evidence="2 5" id="KW-0812">Transmembrane</keyword>
<comment type="subcellular location">
    <subcellularLocation>
        <location evidence="1">Membrane</location>
        <topology evidence="1">Multi-pass membrane protein</topology>
    </subcellularLocation>
</comment>
<organism evidence="6 7">
    <name type="scientific">Cichlidogyrus casuarinus</name>
    <dbReference type="NCBI Taxonomy" id="1844966"/>
    <lineage>
        <taxon>Eukaryota</taxon>
        <taxon>Metazoa</taxon>
        <taxon>Spiralia</taxon>
        <taxon>Lophotrochozoa</taxon>
        <taxon>Platyhelminthes</taxon>
        <taxon>Monogenea</taxon>
        <taxon>Monopisthocotylea</taxon>
        <taxon>Dactylogyridea</taxon>
        <taxon>Ancyrocephalidae</taxon>
        <taxon>Cichlidogyrus</taxon>
    </lineage>
</organism>
<dbReference type="AlphaFoldDB" id="A0ABD2PPV5"/>
<accession>A0ABD2PPV5</accession>
<keyword evidence="3 5" id="KW-1133">Transmembrane helix</keyword>
<evidence type="ECO:0000256" key="3">
    <source>
        <dbReference type="ARBA" id="ARBA00022989"/>
    </source>
</evidence>
<name>A0ABD2PPV5_9PLAT</name>
<evidence type="ECO:0000256" key="4">
    <source>
        <dbReference type="ARBA" id="ARBA00023136"/>
    </source>
</evidence>
<dbReference type="CDD" id="cd03127">
    <property type="entry name" value="tetraspanin_LEL"/>
    <property type="match status" value="1"/>
</dbReference>
<evidence type="ECO:0000256" key="1">
    <source>
        <dbReference type="ARBA" id="ARBA00004141"/>
    </source>
</evidence>
<comment type="caution">
    <text evidence="6">The sequence shown here is derived from an EMBL/GenBank/DDBJ whole genome shotgun (WGS) entry which is preliminary data.</text>
</comment>
<evidence type="ECO:0000313" key="7">
    <source>
        <dbReference type="Proteomes" id="UP001626550"/>
    </source>
</evidence>
<dbReference type="EMBL" id="JBJKFK010004182">
    <property type="protein sequence ID" value="KAL3309205.1"/>
    <property type="molecule type" value="Genomic_DNA"/>
</dbReference>
<dbReference type="Proteomes" id="UP001626550">
    <property type="component" value="Unassembled WGS sequence"/>
</dbReference>
<evidence type="ECO:0000256" key="5">
    <source>
        <dbReference type="SAM" id="Phobius"/>
    </source>
</evidence>
<keyword evidence="4 5" id="KW-0472">Membrane</keyword>
<dbReference type="Pfam" id="PF00335">
    <property type="entry name" value="Tetraspanin"/>
    <property type="match status" value="1"/>
</dbReference>